<dbReference type="Proteomes" id="UP000188533">
    <property type="component" value="Unassembled WGS sequence"/>
</dbReference>
<proteinExistence type="predicted"/>
<dbReference type="InterPro" id="IPR013087">
    <property type="entry name" value="Znf_C2H2_type"/>
</dbReference>
<evidence type="ECO:0000313" key="4">
    <source>
        <dbReference type="EMBL" id="GAW04869.1"/>
    </source>
</evidence>
<keyword evidence="1" id="KW-0862">Zinc</keyword>
<sequence>MSTGAELDPSTYKCSGCSRQFSRASYFIQHLEKTSKPQCMAAHEDLKKTIHRSRFMPQKTPPTYRSPELSKISPSAPSVPPLDTEHDLYVTTPQSVSDFYGHDYSDEDFPGFDEDYNGMGGDIDNDSEDEEQLPPELEDAWELPRVPASSAEHNVDVDAIPTLSTERSFLRDLPSHRDGIHVESFGGQAGAPVKGRNSRNPVLYSSRDGFLQYRSHIPHKGENPWSPFASQMDWEVAKWAKTRGTGSTAFSDLLAVDGVCSLLSSPLRYD</sequence>
<dbReference type="STRING" id="5353.A0A1Q3ECH5"/>
<keyword evidence="5" id="KW-1185">Reference proteome</keyword>
<feature type="domain" description="C2H2-type" evidence="3">
    <location>
        <begin position="12"/>
        <end position="48"/>
    </location>
</feature>
<keyword evidence="1" id="KW-0863">Zinc-finger</keyword>
<evidence type="ECO:0000256" key="1">
    <source>
        <dbReference type="PROSITE-ProRule" id="PRU00042"/>
    </source>
</evidence>
<reference evidence="4 5" key="1">
    <citation type="submission" date="2016-08" db="EMBL/GenBank/DDBJ databases">
        <authorList>
            <consortium name="Lentinula edodes genome sequencing consortium"/>
            <person name="Sakamoto Y."/>
            <person name="Nakade K."/>
            <person name="Sato S."/>
            <person name="Yoshida Y."/>
            <person name="Miyazaki K."/>
            <person name="Natsume S."/>
            <person name="Konno N."/>
        </authorList>
    </citation>
    <scope>NUCLEOTIDE SEQUENCE [LARGE SCALE GENOMIC DNA]</scope>
    <source>
        <strain evidence="4 5">NBRC 111202</strain>
    </source>
</reference>
<comment type="caution">
    <text evidence="4">The sequence shown here is derived from an EMBL/GenBank/DDBJ whole genome shotgun (WGS) entry which is preliminary data.</text>
</comment>
<keyword evidence="1" id="KW-0479">Metal-binding</keyword>
<gene>
    <name evidence="4" type="ORF">LENED_006686</name>
</gene>
<accession>A0A1Q3ECH5</accession>
<evidence type="ECO:0000313" key="5">
    <source>
        <dbReference type="Proteomes" id="UP000188533"/>
    </source>
</evidence>
<dbReference type="AlphaFoldDB" id="A0A1Q3ECH5"/>
<reference evidence="4 5" key="2">
    <citation type="submission" date="2017-02" db="EMBL/GenBank/DDBJ databases">
        <title>A genome survey and senescence transcriptome analysis in Lentinula edodes.</title>
        <authorList>
            <person name="Sakamoto Y."/>
            <person name="Nakade K."/>
            <person name="Sato S."/>
            <person name="Yoshida Y."/>
            <person name="Miyazaki K."/>
            <person name="Natsume S."/>
            <person name="Konno N."/>
        </authorList>
    </citation>
    <scope>NUCLEOTIDE SEQUENCE [LARGE SCALE GENOMIC DNA]</scope>
    <source>
        <strain evidence="4 5">NBRC 111202</strain>
    </source>
</reference>
<evidence type="ECO:0000259" key="3">
    <source>
        <dbReference type="PROSITE" id="PS50157"/>
    </source>
</evidence>
<dbReference type="PROSITE" id="PS50157">
    <property type="entry name" value="ZINC_FINGER_C2H2_2"/>
    <property type="match status" value="1"/>
</dbReference>
<name>A0A1Q3ECH5_LENED</name>
<protein>
    <submittedName>
        <fullName evidence="4">Protein</fullName>
    </submittedName>
</protein>
<dbReference type="EMBL" id="BDGU01000214">
    <property type="protein sequence ID" value="GAW04869.1"/>
    <property type="molecule type" value="Genomic_DNA"/>
</dbReference>
<evidence type="ECO:0000256" key="2">
    <source>
        <dbReference type="SAM" id="MobiDB-lite"/>
    </source>
</evidence>
<dbReference type="GO" id="GO:0008270">
    <property type="term" value="F:zinc ion binding"/>
    <property type="evidence" value="ECO:0007669"/>
    <property type="project" value="UniProtKB-KW"/>
</dbReference>
<organism evidence="4 5">
    <name type="scientific">Lentinula edodes</name>
    <name type="common">Shiitake mushroom</name>
    <name type="synonym">Lentinus edodes</name>
    <dbReference type="NCBI Taxonomy" id="5353"/>
    <lineage>
        <taxon>Eukaryota</taxon>
        <taxon>Fungi</taxon>
        <taxon>Dikarya</taxon>
        <taxon>Basidiomycota</taxon>
        <taxon>Agaricomycotina</taxon>
        <taxon>Agaricomycetes</taxon>
        <taxon>Agaricomycetidae</taxon>
        <taxon>Agaricales</taxon>
        <taxon>Marasmiineae</taxon>
        <taxon>Omphalotaceae</taxon>
        <taxon>Lentinula</taxon>
    </lineage>
</organism>
<feature type="region of interest" description="Disordered" evidence="2">
    <location>
        <begin position="56"/>
        <end position="80"/>
    </location>
</feature>